<dbReference type="GO" id="GO:0006508">
    <property type="term" value="P:proteolysis"/>
    <property type="evidence" value="ECO:0007669"/>
    <property type="project" value="UniProtKB-KW"/>
</dbReference>
<feature type="coiled-coil region" evidence="5">
    <location>
        <begin position="34"/>
        <end position="68"/>
    </location>
</feature>
<name>A0A561VG40_ACTTI</name>
<dbReference type="InterPro" id="IPR000064">
    <property type="entry name" value="NLP_P60_dom"/>
</dbReference>
<dbReference type="EMBL" id="VIWY01000007">
    <property type="protein sequence ID" value="TWG10590.1"/>
    <property type="molecule type" value="Genomic_DNA"/>
</dbReference>
<evidence type="ECO:0000313" key="9">
    <source>
        <dbReference type="Proteomes" id="UP000320239"/>
    </source>
</evidence>
<feature type="chain" id="PRO_5021784412" evidence="6">
    <location>
        <begin position="31"/>
        <end position="323"/>
    </location>
</feature>
<organism evidence="8 9">
    <name type="scientific">Actinoplanes teichomyceticus</name>
    <dbReference type="NCBI Taxonomy" id="1867"/>
    <lineage>
        <taxon>Bacteria</taxon>
        <taxon>Bacillati</taxon>
        <taxon>Actinomycetota</taxon>
        <taxon>Actinomycetes</taxon>
        <taxon>Micromonosporales</taxon>
        <taxon>Micromonosporaceae</taxon>
        <taxon>Actinoplanes</taxon>
    </lineage>
</organism>
<evidence type="ECO:0000313" key="8">
    <source>
        <dbReference type="EMBL" id="TWG10590.1"/>
    </source>
</evidence>
<proteinExistence type="inferred from homology"/>
<dbReference type="GO" id="GO:0008234">
    <property type="term" value="F:cysteine-type peptidase activity"/>
    <property type="evidence" value="ECO:0007669"/>
    <property type="project" value="UniProtKB-KW"/>
</dbReference>
<evidence type="ECO:0000256" key="1">
    <source>
        <dbReference type="ARBA" id="ARBA00007074"/>
    </source>
</evidence>
<keyword evidence="2" id="KW-0645">Protease</keyword>
<dbReference type="Proteomes" id="UP000320239">
    <property type="component" value="Unassembled WGS sequence"/>
</dbReference>
<comment type="similarity">
    <text evidence="1">Belongs to the peptidase C40 family.</text>
</comment>
<dbReference type="PANTHER" id="PTHR47359:SF3">
    <property type="entry name" value="NLP_P60 DOMAIN-CONTAINING PROTEIN-RELATED"/>
    <property type="match status" value="1"/>
</dbReference>
<gene>
    <name evidence="8" type="ORF">FHX34_10782</name>
</gene>
<comment type="caution">
    <text evidence="8">The sequence shown here is derived from an EMBL/GenBank/DDBJ whole genome shotgun (WGS) entry which is preliminary data.</text>
</comment>
<dbReference type="PANTHER" id="PTHR47359">
    <property type="entry name" value="PEPTIDOGLYCAN DL-ENDOPEPTIDASE CWLO"/>
    <property type="match status" value="1"/>
</dbReference>
<evidence type="ECO:0000256" key="2">
    <source>
        <dbReference type="ARBA" id="ARBA00022670"/>
    </source>
</evidence>
<sequence>MPHPRTRLRALVVALTALAITTTGAVAAHAAPSESELKKRIDQASEKLEDVTETYNKTRLDLKKTKAEAVKLSASLKPAQEALTKASAKMQTIATSQYITGRVGPMTVLLSGDQSGLLQRMSYLEQITLANRQDIDTYTETTETFAQRQAALKNTEKKQNLQIQELAAQKSKIKKDLQKLYDMREDLYGSATEDTGSYTGKIPKVAGSAGKAVTFAFNQVGKPYGFGDAGPNSYDCSGLTMAAWAAAGRSLPHNAAAQKGAVRMFSDKSQLQPGDLVFYRNGGHVAIYVGDGMIIDAPSAGRDVLHRTMNIMTPDSPGFGRVS</sequence>
<protein>
    <submittedName>
        <fullName evidence="8">Cell wall-associated NlpC family hydrolase</fullName>
    </submittedName>
</protein>
<reference evidence="8 9" key="1">
    <citation type="submission" date="2019-06" db="EMBL/GenBank/DDBJ databases">
        <title>Sequencing the genomes of 1000 actinobacteria strains.</title>
        <authorList>
            <person name="Klenk H.-P."/>
        </authorList>
    </citation>
    <scope>NUCLEOTIDE SEQUENCE [LARGE SCALE GENOMIC DNA]</scope>
    <source>
        <strain evidence="8 9">DSM 43866</strain>
    </source>
</reference>
<dbReference type="Gene3D" id="3.90.1720.10">
    <property type="entry name" value="endopeptidase domain like (from Nostoc punctiforme)"/>
    <property type="match status" value="1"/>
</dbReference>
<feature type="domain" description="NlpC/P60" evidence="7">
    <location>
        <begin position="206"/>
        <end position="323"/>
    </location>
</feature>
<keyword evidence="6" id="KW-0732">Signal</keyword>
<keyword evidence="4" id="KW-0788">Thiol protease</keyword>
<keyword evidence="5" id="KW-0175">Coiled coil</keyword>
<dbReference type="RefSeq" id="WP_239082572.1">
    <property type="nucleotide sequence ID" value="NZ_BOMX01000125.1"/>
</dbReference>
<evidence type="ECO:0000256" key="3">
    <source>
        <dbReference type="ARBA" id="ARBA00022801"/>
    </source>
</evidence>
<evidence type="ECO:0000256" key="4">
    <source>
        <dbReference type="ARBA" id="ARBA00022807"/>
    </source>
</evidence>
<dbReference type="InterPro" id="IPR038765">
    <property type="entry name" value="Papain-like_cys_pep_sf"/>
</dbReference>
<dbReference type="AlphaFoldDB" id="A0A561VG40"/>
<evidence type="ECO:0000259" key="7">
    <source>
        <dbReference type="PROSITE" id="PS51935"/>
    </source>
</evidence>
<feature type="signal peptide" evidence="6">
    <location>
        <begin position="1"/>
        <end position="30"/>
    </location>
</feature>
<evidence type="ECO:0000256" key="5">
    <source>
        <dbReference type="SAM" id="Coils"/>
    </source>
</evidence>
<keyword evidence="3 8" id="KW-0378">Hydrolase</keyword>
<dbReference type="InterPro" id="IPR051794">
    <property type="entry name" value="PG_Endopeptidase_C40"/>
</dbReference>
<accession>A0A561VG40</accession>
<dbReference type="Gene3D" id="6.10.250.3150">
    <property type="match status" value="1"/>
</dbReference>
<keyword evidence="9" id="KW-1185">Reference proteome</keyword>
<dbReference type="Pfam" id="PF00877">
    <property type="entry name" value="NLPC_P60"/>
    <property type="match status" value="1"/>
</dbReference>
<dbReference type="SUPFAM" id="SSF54001">
    <property type="entry name" value="Cysteine proteinases"/>
    <property type="match status" value="1"/>
</dbReference>
<evidence type="ECO:0000256" key="6">
    <source>
        <dbReference type="SAM" id="SignalP"/>
    </source>
</evidence>
<dbReference type="PROSITE" id="PS51935">
    <property type="entry name" value="NLPC_P60"/>
    <property type="match status" value="1"/>
</dbReference>